<accession>A0A0C1QK39</accession>
<gene>
    <name evidence="1" type="ORF">NF27_CG00990</name>
</gene>
<dbReference type="EMBL" id="JSWE01000058">
    <property type="protein sequence ID" value="KIE05919.1"/>
    <property type="molecule type" value="Genomic_DNA"/>
</dbReference>
<reference evidence="1 2" key="1">
    <citation type="submission" date="2014-11" db="EMBL/GenBank/DDBJ databases">
        <title>A Rickettsiales Symbiont of Amoebae With Ancient Features.</title>
        <authorList>
            <person name="Schulz F."/>
            <person name="Martijn J."/>
            <person name="Wascher F."/>
            <person name="Kostanjsek R."/>
            <person name="Ettema T.J."/>
            <person name="Horn M."/>
        </authorList>
    </citation>
    <scope>NUCLEOTIDE SEQUENCE [LARGE SCALE GENOMIC DNA]</scope>
    <source>
        <strain evidence="1 2">UWC36</strain>
    </source>
</reference>
<dbReference type="AlphaFoldDB" id="A0A0C1QK39"/>
<dbReference type="Proteomes" id="UP000031258">
    <property type="component" value="Unassembled WGS sequence"/>
</dbReference>
<comment type="caution">
    <text evidence="1">The sequence shown here is derived from an EMBL/GenBank/DDBJ whole genome shotgun (WGS) entry which is preliminary data.</text>
</comment>
<keyword evidence="2" id="KW-1185">Reference proteome</keyword>
<protein>
    <submittedName>
        <fullName evidence="1">Uncharacterized protein</fullName>
    </submittedName>
</protein>
<proteinExistence type="predicted"/>
<evidence type="ECO:0000313" key="2">
    <source>
        <dbReference type="Proteomes" id="UP000031258"/>
    </source>
</evidence>
<evidence type="ECO:0000313" key="1">
    <source>
        <dbReference type="EMBL" id="KIE05919.1"/>
    </source>
</evidence>
<name>A0A0C1QK39_9RICK</name>
<sequence>MQKLLIISIGLRIKLKKAEARMKDRAFKFLSF</sequence>
<organism evidence="1 2">
    <name type="scientific">Candidatus Jidaibacter acanthamoebae</name>
    <dbReference type="NCBI Taxonomy" id="86105"/>
    <lineage>
        <taxon>Bacteria</taxon>
        <taxon>Pseudomonadati</taxon>
        <taxon>Pseudomonadota</taxon>
        <taxon>Alphaproteobacteria</taxon>
        <taxon>Rickettsiales</taxon>
        <taxon>Candidatus Midichloriaceae</taxon>
        <taxon>Candidatus Jidaibacter</taxon>
    </lineage>
</organism>